<protein>
    <submittedName>
        <fullName evidence="2">Uncharacterized protein</fullName>
    </submittedName>
</protein>
<gene>
    <name evidence="2" type="ordered locus">Minf_1707</name>
</gene>
<sequence length="32" mass="3767">MKSKSFFFSFNSILIYSIQLSSLGQGNLFWIY</sequence>
<name>B3DWU8_METI4</name>
<proteinExistence type="predicted"/>
<keyword evidence="1" id="KW-0812">Transmembrane</keyword>
<dbReference type="HOGENOM" id="CLU_3390251_0_0_0"/>
<evidence type="ECO:0000313" key="3">
    <source>
        <dbReference type="Proteomes" id="UP000009149"/>
    </source>
</evidence>
<organism evidence="2 3">
    <name type="scientific">Methylacidiphilum infernorum (isolate V4)</name>
    <name type="common">Methylokorus infernorum (strain V4)</name>
    <dbReference type="NCBI Taxonomy" id="481448"/>
    <lineage>
        <taxon>Bacteria</taxon>
        <taxon>Pseudomonadati</taxon>
        <taxon>Verrucomicrobiota</taxon>
        <taxon>Methylacidiphilae</taxon>
        <taxon>Methylacidiphilales</taxon>
        <taxon>Methylacidiphilaceae</taxon>
        <taxon>Methylacidiphilum (ex Ratnadevi et al. 2023)</taxon>
    </lineage>
</organism>
<dbReference type="EMBL" id="CP000975">
    <property type="protein sequence ID" value="ACD83761.1"/>
    <property type="molecule type" value="Genomic_DNA"/>
</dbReference>
<reference evidence="2 3" key="1">
    <citation type="journal article" date="2008" name="Biol. Direct">
        <title>Complete genome sequence of the extremely acidophilic methanotroph isolate V4, Methylacidiphilum infernorum, a representative of the bacterial phylum Verrucomicrobia.</title>
        <authorList>
            <person name="Hou S."/>
            <person name="Makarova K.S."/>
            <person name="Saw J.H."/>
            <person name="Senin P."/>
            <person name="Ly B.V."/>
            <person name="Zhou Z."/>
            <person name="Ren Y."/>
            <person name="Wang J."/>
            <person name="Galperin M.Y."/>
            <person name="Omelchenko M.V."/>
            <person name="Wolf Y.I."/>
            <person name="Yutin N."/>
            <person name="Koonin E.V."/>
            <person name="Stott M.B."/>
            <person name="Mountain B.W."/>
            <person name="Crowe M.A."/>
            <person name="Smirnova A.V."/>
            <person name="Dunfield P.F."/>
            <person name="Feng L."/>
            <person name="Wang L."/>
            <person name="Alam M."/>
        </authorList>
    </citation>
    <scope>NUCLEOTIDE SEQUENCE [LARGE SCALE GENOMIC DNA]</scope>
    <source>
        <strain evidence="3">Isolate V4</strain>
    </source>
</reference>
<evidence type="ECO:0000256" key="1">
    <source>
        <dbReference type="SAM" id="Phobius"/>
    </source>
</evidence>
<feature type="transmembrane region" description="Helical" evidence="1">
    <location>
        <begin position="6"/>
        <end position="30"/>
    </location>
</feature>
<dbReference type="Proteomes" id="UP000009149">
    <property type="component" value="Chromosome"/>
</dbReference>
<dbReference type="KEGG" id="min:Minf_1707"/>
<accession>B3DWU8</accession>
<keyword evidence="1" id="KW-1133">Transmembrane helix</keyword>
<dbReference type="AlphaFoldDB" id="B3DWU8"/>
<keyword evidence="1" id="KW-0472">Membrane</keyword>
<dbReference type="STRING" id="481448.Minf_1707"/>
<evidence type="ECO:0000313" key="2">
    <source>
        <dbReference type="EMBL" id="ACD83761.1"/>
    </source>
</evidence>